<evidence type="ECO:0000256" key="1">
    <source>
        <dbReference type="ARBA" id="ARBA00023098"/>
    </source>
</evidence>
<dbReference type="NCBIfam" id="TIGR03607">
    <property type="entry name" value="patatin-like protein"/>
    <property type="match status" value="1"/>
</dbReference>
<evidence type="ECO:0000259" key="3">
    <source>
        <dbReference type="PROSITE" id="PS51635"/>
    </source>
</evidence>
<dbReference type="GO" id="GO:0016042">
    <property type="term" value="P:lipid catabolic process"/>
    <property type="evidence" value="ECO:0007669"/>
    <property type="project" value="UniProtKB-UniRule"/>
</dbReference>
<dbReference type="EMBL" id="FUYM01000002">
    <property type="protein sequence ID" value="SKB43119.1"/>
    <property type="molecule type" value="Genomic_DNA"/>
</dbReference>
<feature type="active site" description="Proton acceptor" evidence="2">
    <location>
        <position position="317"/>
    </location>
</feature>
<keyword evidence="1 2" id="KW-0443">Lipid metabolism</keyword>
<dbReference type="RefSeq" id="WP_079647276.1">
    <property type="nucleotide sequence ID" value="NZ_FUYM01000002.1"/>
</dbReference>
<feature type="domain" description="PNPLA" evidence="3">
    <location>
        <begin position="10"/>
        <end position="330"/>
    </location>
</feature>
<dbReference type="STRING" id="439228.SAMN06295920_102549"/>
<sequence length="774" mass="85482">MREKELRLALVCYGGVSLAVYMHGITKELWRLARASRAFHDGAPASVGSEAIYRRLLEQIEAEKGVRVRVLIDVIAGASAGGLNGIFLGHAISTGQSLEPLTTLWLEKADVEVLLDPDARPLRWFTKLWALPFAWMLARKRGGTVERTVSAETRAEVRRKLSGFVRARWFHPPFGGVTFTNLILDAFDAMAEGPAGPPLLPDRQPLDVSVTVTDFHGYDQRLRLHSPALAEEREHRLTIGFTDRGIGERLLADPIELAFAGRATASFPGAFPPFNVAEMDKVLKARKRDWHGREAFLHRIFPSAAASGSPEDLVLIDGSVLANAPFGPAIDALRNRPARREVDRRFLYLDPTANAHAPPERYSDGVVRLPGFFATIFGAMSTIPREQPIRDNLELIEQRSARIAQTRRIIDAIRPEVEAAVEAAMGRQILLYRPSPERLGSWRSRAHEQAARQAGFTYAGYGQLKLSIIADELASTIALIGGGDDNSFRHAVRAGIGAYMRDKGFEERDALSGGATAEPLLEFFRQHDLGFRIRRLRFLADRLTEIETGNGGSDEAALQAARDAIYGSLAPFLNLQMRDHYERPVAAAAQHFADDPETALASIAATRALEALDVETDRAIAAVLPRLSRADRRSLLLGYLGFSFFDLATLSLMRLQGAQEFHAIQVDRISPDDCGSIRTGGAAATLRGIEFNLFGAFFSRAYRENDYLWGRLHGAERMIDVLVSTIPAGETLAEEDVATLKRTLFHAILHEERDRLKAIPDQIATIEEEIGPNA</sequence>
<dbReference type="InterPro" id="IPR024282">
    <property type="entry name" value="DUF3376"/>
</dbReference>
<dbReference type="SUPFAM" id="SSF52151">
    <property type="entry name" value="FabD/lysophospholipase-like"/>
    <property type="match status" value="1"/>
</dbReference>
<proteinExistence type="predicted"/>
<gene>
    <name evidence="4" type="ORF">SAMN06295920_102549</name>
</gene>
<feature type="active site" description="Nucleophile" evidence="2">
    <location>
        <position position="79"/>
    </location>
</feature>
<accession>A0A1T5B7U6</accession>
<dbReference type="InterPro" id="IPR019894">
    <property type="entry name" value="Patatin-related_protein"/>
</dbReference>
<dbReference type="InterPro" id="IPR016035">
    <property type="entry name" value="Acyl_Trfase/lysoPLipase"/>
</dbReference>
<evidence type="ECO:0000313" key="5">
    <source>
        <dbReference type="Proteomes" id="UP000189818"/>
    </source>
</evidence>
<dbReference type="InterPro" id="IPR002641">
    <property type="entry name" value="PNPLA_dom"/>
</dbReference>
<keyword evidence="2" id="KW-0442">Lipid degradation</keyword>
<evidence type="ECO:0000256" key="2">
    <source>
        <dbReference type="PROSITE-ProRule" id="PRU01161"/>
    </source>
</evidence>
<keyword evidence="2" id="KW-0378">Hydrolase</keyword>
<keyword evidence="5" id="KW-1185">Reference proteome</keyword>
<dbReference type="Gene3D" id="3.40.1090.10">
    <property type="entry name" value="Cytosolic phospholipase A2 catalytic domain"/>
    <property type="match status" value="2"/>
</dbReference>
<evidence type="ECO:0000313" key="4">
    <source>
        <dbReference type="EMBL" id="SKB43119.1"/>
    </source>
</evidence>
<comment type="caution">
    <text evidence="2">Lacks conserved residue(s) required for the propagation of feature annotation.</text>
</comment>
<name>A0A1T5B7U6_9SPHN</name>
<feature type="short sequence motif" description="GXSXG" evidence="2">
    <location>
        <begin position="77"/>
        <end position="81"/>
    </location>
</feature>
<protein>
    <submittedName>
        <fullName evidence="4">Patatin-related protein</fullName>
    </submittedName>
</protein>
<dbReference type="PROSITE" id="PS51635">
    <property type="entry name" value="PNPLA"/>
    <property type="match status" value="1"/>
</dbReference>
<dbReference type="OrthoDB" id="8728704at2"/>
<dbReference type="Pfam" id="PF01734">
    <property type="entry name" value="Patatin"/>
    <property type="match status" value="1"/>
</dbReference>
<dbReference type="AlphaFoldDB" id="A0A1T5B7U6"/>
<reference evidence="5" key="1">
    <citation type="submission" date="2017-02" db="EMBL/GenBank/DDBJ databases">
        <authorList>
            <person name="Varghese N."/>
            <person name="Submissions S."/>
        </authorList>
    </citation>
    <scope>NUCLEOTIDE SEQUENCE [LARGE SCALE GENOMIC DNA]</scope>
    <source>
        <strain evidence="5">UM2</strain>
    </source>
</reference>
<dbReference type="GO" id="GO:0016787">
    <property type="term" value="F:hydrolase activity"/>
    <property type="evidence" value="ECO:0007669"/>
    <property type="project" value="UniProtKB-UniRule"/>
</dbReference>
<organism evidence="4 5">
    <name type="scientific">Rhizorhabdus histidinilytica</name>
    <dbReference type="NCBI Taxonomy" id="439228"/>
    <lineage>
        <taxon>Bacteria</taxon>
        <taxon>Pseudomonadati</taxon>
        <taxon>Pseudomonadota</taxon>
        <taxon>Alphaproteobacteria</taxon>
        <taxon>Sphingomonadales</taxon>
        <taxon>Sphingomonadaceae</taxon>
        <taxon>Rhizorhabdus</taxon>
    </lineage>
</organism>
<dbReference type="Proteomes" id="UP000189818">
    <property type="component" value="Unassembled WGS sequence"/>
</dbReference>
<dbReference type="Pfam" id="PF11856">
    <property type="entry name" value="DUF3376"/>
    <property type="match status" value="1"/>
</dbReference>